<evidence type="ECO:0000313" key="2">
    <source>
        <dbReference type="EMBL" id="ORC32681.1"/>
    </source>
</evidence>
<dbReference type="PANTHER" id="PTHR28255:SF1">
    <property type="entry name" value="UPF0303 PROTEIN YBR137W"/>
    <property type="match status" value="1"/>
</dbReference>
<dbReference type="Gene3D" id="3.30.450.150">
    <property type="entry name" value="Haem-degrading domain"/>
    <property type="match status" value="1"/>
</dbReference>
<dbReference type="EMBL" id="MWQY01000021">
    <property type="protein sequence ID" value="ORC32681.1"/>
    <property type="molecule type" value="Genomic_DNA"/>
</dbReference>
<dbReference type="AlphaFoldDB" id="A0A1Y1RUH4"/>
<dbReference type="Proteomes" id="UP000192343">
    <property type="component" value="Unassembled WGS sequence"/>
</dbReference>
<proteinExistence type="inferred from homology"/>
<dbReference type="InterPro" id="IPR010371">
    <property type="entry name" value="YBR137W-like"/>
</dbReference>
<organism evidence="2 3">
    <name type="scientific">Marispirochaeta aestuarii</name>
    <dbReference type="NCBI Taxonomy" id="1963862"/>
    <lineage>
        <taxon>Bacteria</taxon>
        <taxon>Pseudomonadati</taxon>
        <taxon>Spirochaetota</taxon>
        <taxon>Spirochaetia</taxon>
        <taxon>Spirochaetales</taxon>
        <taxon>Spirochaetaceae</taxon>
        <taxon>Marispirochaeta</taxon>
    </lineage>
</organism>
<protein>
    <recommendedName>
        <fullName evidence="1">UPF0303 protein B4O97_16100</fullName>
    </recommendedName>
</protein>
<dbReference type="HAMAP" id="MF_00761">
    <property type="entry name" value="UPF0303"/>
    <property type="match status" value="1"/>
</dbReference>
<dbReference type="NCBIfam" id="NF002696">
    <property type="entry name" value="PRK02487.1-5"/>
    <property type="match status" value="1"/>
</dbReference>
<evidence type="ECO:0000256" key="1">
    <source>
        <dbReference type="HAMAP-Rule" id="MF_00761"/>
    </source>
</evidence>
<dbReference type="InterPro" id="IPR005624">
    <property type="entry name" value="PduO/GlcC-like"/>
</dbReference>
<accession>A0A1Y1RUH4</accession>
<dbReference type="Pfam" id="PF03928">
    <property type="entry name" value="HbpS-like"/>
    <property type="match status" value="1"/>
</dbReference>
<gene>
    <name evidence="2" type="ORF">B4O97_16100</name>
</gene>
<reference evidence="2 3" key="1">
    <citation type="submission" date="2017-03" db="EMBL/GenBank/DDBJ databases">
        <title>Draft Genome sequence of Marispirochaeta sp. strain JC444.</title>
        <authorList>
            <person name="Shivani Y."/>
            <person name="Subhash Y."/>
            <person name="Sasikala C."/>
            <person name="Ramana C."/>
        </authorList>
    </citation>
    <scope>NUCLEOTIDE SEQUENCE [LARGE SCALE GENOMIC DNA]</scope>
    <source>
        <strain evidence="2 3">JC444</strain>
    </source>
</reference>
<dbReference type="STRING" id="1963862.B4O97_16100"/>
<dbReference type="SUPFAM" id="SSF143744">
    <property type="entry name" value="GlcG-like"/>
    <property type="match status" value="1"/>
</dbReference>
<dbReference type="RefSeq" id="WP_083052410.1">
    <property type="nucleotide sequence ID" value="NZ_CAXXQO010000004.1"/>
</dbReference>
<comment type="similarity">
    <text evidence="1">Belongs to the UPF0303 family.</text>
</comment>
<dbReference type="InterPro" id="IPR038084">
    <property type="entry name" value="PduO/GlcC-like_sf"/>
</dbReference>
<dbReference type="PIRSF" id="PIRSF008757">
    <property type="entry name" value="UCP008757"/>
    <property type="match status" value="1"/>
</dbReference>
<keyword evidence="3" id="KW-1185">Reference proteome</keyword>
<evidence type="ECO:0000313" key="3">
    <source>
        <dbReference type="Proteomes" id="UP000192343"/>
    </source>
</evidence>
<comment type="caution">
    <text evidence="2">The sequence shown here is derived from an EMBL/GenBank/DDBJ whole genome shotgun (WGS) entry which is preliminary data.</text>
</comment>
<dbReference type="PANTHER" id="PTHR28255">
    <property type="match status" value="1"/>
</dbReference>
<dbReference type="OrthoDB" id="9815315at2"/>
<name>A0A1Y1RUH4_9SPIO</name>
<sequence>MDTKTLENRIARCIQEEEELQFRTFTNRDALELGLGILKRAEEQNIHITIDIERHGQRLFHYAMDGTTMDNDQWVERKKRVVNRVFRSSYHFFLLLQQRGQNLRDRGLDEKDYAPSGGAFPLKIRDAGVIGVIAVSGLPHEEDHALVVSEIRKFLTRG</sequence>